<dbReference type="EMBL" id="JAEPDI010000002">
    <property type="protein sequence ID" value="MCG7938219.1"/>
    <property type="molecule type" value="Genomic_DNA"/>
</dbReference>
<proteinExistence type="predicted"/>
<organism evidence="2 3">
    <name type="scientific">Candidatus Thiodiazotropha lotti</name>
    <dbReference type="NCBI Taxonomy" id="2792787"/>
    <lineage>
        <taxon>Bacteria</taxon>
        <taxon>Pseudomonadati</taxon>
        <taxon>Pseudomonadota</taxon>
        <taxon>Gammaproteobacteria</taxon>
        <taxon>Chromatiales</taxon>
        <taxon>Sedimenticolaceae</taxon>
        <taxon>Candidatus Thiodiazotropha</taxon>
    </lineage>
</organism>
<evidence type="ECO:0000256" key="1">
    <source>
        <dbReference type="SAM" id="SignalP"/>
    </source>
</evidence>
<reference evidence="2" key="1">
    <citation type="journal article" date="2021" name="Proc. Natl. Acad. Sci. U.S.A.">
        <title>Global biogeography of chemosynthetic symbionts reveals both localized and globally distributed symbiont groups. .</title>
        <authorList>
            <person name="Osvatic J.T."/>
            <person name="Wilkins L.G.E."/>
            <person name="Leibrecht L."/>
            <person name="Leray M."/>
            <person name="Zauner S."/>
            <person name="Polzin J."/>
            <person name="Camacho Y."/>
            <person name="Gros O."/>
            <person name="van Gils J.A."/>
            <person name="Eisen J.A."/>
            <person name="Petersen J.M."/>
            <person name="Yuen B."/>
        </authorList>
    </citation>
    <scope>NUCLEOTIDE SEQUENCE</scope>
    <source>
        <strain evidence="2">MAGL173</strain>
    </source>
</reference>
<protein>
    <submittedName>
        <fullName evidence="2">Uncharacterized protein</fullName>
    </submittedName>
</protein>
<dbReference type="Proteomes" id="UP000886687">
    <property type="component" value="Unassembled WGS sequence"/>
</dbReference>
<dbReference type="AlphaFoldDB" id="A0A9E4K3Q3"/>
<sequence length="355" mass="40202">MKIAAFALLLSGAFTATMIPTAELKAEGGYGAAKTPWQMPAGNGAPGFGQNRQQRQPYYAGNRFPARQPTYRFRPRSAERQRTAQGAAPNYAAYNQMVQPHQSYRFRPMKPVQAHRQAAATPSSVAYRPANITIPDHYVYRPLSPVKKAKPRSYANNSPWINPRMPRYGYGAYQPRPAMQPAYRADPRINRSSPIPRYVYGNGRYSGHKFRPDHRGYAAAAHGTYGRPMVAMNRMPGYAYNRWPQPLRFRPAPQLRMPQPAYAYLPPNRYPGMVQHYPAGGAPWGRYAAPMPQPAYPSWAVHPERHAGTDHKRVNWYDGHSDGEGAWYKLAQQQNWPQVSQNWTGQNSVYSQGPR</sequence>
<comment type="caution">
    <text evidence="2">The sequence shown here is derived from an EMBL/GenBank/DDBJ whole genome shotgun (WGS) entry which is preliminary data.</text>
</comment>
<feature type="chain" id="PRO_5038716145" evidence="1">
    <location>
        <begin position="19"/>
        <end position="355"/>
    </location>
</feature>
<evidence type="ECO:0000313" key="3">
    <source>
        <dbReference type="Proteomes" id="UP000886687"/>
    </source>
</evidence>
<feature type="signal peptide" evidence="1">
    <location>
        <begin position="1"/>
        <end position="18"/>
    </location>
</feature>
<accession>A0A9E4K3Q3</accession>
<name>A0A9E4K3Q3_9GAMM</name>
<evidence type="ECO:0000313" key="2">
    <source>
        <dbReference type="EMBL" id="MCG7938219.1"/>
    </source>
</evidence>
<gene>
    <name evidence="2" type="ORF">JAZ04_05085</name>
</gene>
<keyword evidence="1" id="KW-0732">Signal</keyword>